<name>A0A1U7PWV2_9FLAO</name>
<proteinExistence type="inferred from homology"/>
<dbReference type="AlphaFoldDB" id="A0A1U7PWV2"/>
<dbReference type="Gene3D" id="3.40.50.720">
    <property type="entry name" value="NAD(P)-binding Rossmann-like Domain"/>
    <property type="match status" value="1"/>
</dbReference>
<dbReference type="EMBL" id="FTPU01000008">
    <property type="protein sequence ID" value="SIT96320.1"/>
    <property type="molecule type" value="Genomic_DNA"/>
</dbReference>
<gene>
    <name evidence="2" type="ORF">SAMN05660493_00997</name>
</gene>
<dbReference type="SUPFAM" id="SSF51735">
    <property type="entry name" value="NAD(P)-binding Rossmann-fold domains"/>
    <property type="match status" value="1"/>
</dbReference>
<dbReference type="CDD" id="cd05344">
    <property type="entry name" value="BKR_like_SDR_like"/>
    <property type="match status" value="1"/>
</dbReference>
<comment type="similarity">
    <text evidence="1">Belongs to the short-chain dehydrogenases/reductases (SDR) family.</text>
</comment>
<dbReference type="Pfam" id="PF13561">
    <property type="entry name" value="adh_short_C2"/>
    <property type="match status" value="1"/>
</dbReference>
<sequence length="262" mass="28924">MNIKLNDKNALVGGSTKGLGLAIAKQLAECGANVTLMARNEDELKIRLTELSTADHQKHEYLVVDFNDFEAAKTSISQFFENHNIDILVNNTNGPKPGTVLEKSLSDYQEAFNLLFQIHNHTTELALPNMIKNKWGRIINVSSSSVKEPINNLGLSNTIRTALVSWSKSLSQNIAQHNITVNSILTGTFDTERIHQLNKSQAEKEGISEQEILQKRIDAIPAKRLGKPEEYGYLAAFLASDYAAYLTGTTIPLDGGNMKSIL</sequence>
<evidence type="ECO:0000256" key="1">
    <source>
        <dbReference type="ARBA" id="ARBA00006484"/>
    </source>
</evidence>
<dbReference type="InterPro" id="IPR002347">
    <property type="entry name" value="SDR_fam"/>
</dbReference>
<keyword evidence="3" id="KW-1185">Reference proteome</keyword>
<protein>
    <submittedName>
        <fullName evidence="2">3-oxoacyl-[acyl-carrier protein] reductase</fullName>
    </submittedName>
</protein>
<dbReference type="PRINTS" id="PR00081">
    <property type="entry name" value="GDHRDH"/>
</dbReference>
<dbReference type="PANTHER" id="PTHR42879:SF6">
    <property type="entry name" value="NADPH-DEPENDENT REDUCTASE BACG"/>
    <property type="match status" value="1"/>
</dbReference>
<dbReference type="InterPro" id="IPR036291">
    <property type="entry name" value="NAD(P)-bd_dom_sf"/>
</dbReference>
<reference evidence="3" key="1">
    <citation type="submission" date="2016-10" db="EMBL/GenBank/DDBJ databases">
        <authorList>
            <person name="Varghese N."/>
            <person name="Submissions S."/>
        </authorList>
    </citation>
    <scope>NUCLEOTIDE SEQUENCE [LARGE SCALE GENOMIC DNA]</scope>
    <source>
        <strain evidence="3">DSM 19482</strain>
    </source>
</reference>
<evidence type="ECO:0000313" key="3">
    <source>
        <dbReference type="Proteomes" id="UP000187261"/>
    </source>
</evidence>
<dbReference type="InterPro" id="IPR050259">
    <property type="entry name" value="SDR"/>
</dbReference>
<dbReference type="OrthoDB" id="9804774at2"/>
<dbReference type="RefSeq" id="WP_076782367.1">
    <property type="nucleotide sequence ID" value="NZ_FTPU01000008.1"/>
</dbReference>
<dbReference type="STRING" id="1121284.SAMN05660493_00997"/>
<organism evidence="2 3">
    <name type="scientific">Epilithonimonas bovis DSM 19482</name>
    <dbReference type="NCBI Taxonomy" id="1121284"/>
    <lineage>
        <taxon>Bacteria</taxon>
        <taxon>Pseudomonadati</taxon>
        <taxon>Bacteroidota</taxon>
        <taxon>Flavobacteriia</taxon>
        <taxon>Flavobacteriales</taxon>
        <taxon>Weeksellaceae</taxon>
        <taxon>Chryseobacterium group</taxon>
        <taxon>Epilithonimonas</taxon>
    </lineage>
</organism>
<evidence type="ECO:0000313" key="2">
    <source>
        <dbReference type="EMBL" id="SIT96320.1"/>
    </source>
</evidence>
<dbReference type="Proteomes" id="UP000187261">
    <property type="component" value="Unassembled WGS sequence"/>
</dbReference>
<accession>A0A1U7PWV2</accession>
<dbReference type="PANTHER" id="PTHR42879">
    <property type="entry name" value="3-OXOACYL-(ACYL-CARRIER-PROTEIN) REDUCTASE"/>
    <property type="match status" value="1"/>
</dbReference>